<feature type="non-terminal residue" evidence="1">
    <location>
        <position position="72"/>
    </location>
</feature>
<dbReference type="Proteomes" id="UP000295192">
    <property type="component" value="Unassembled WGS sequence"/>
</dbReference>
<evidence type="ECO:0000313" key="1">
    <source>
        <dbReference type="EMBL" id="TDG38762.1"/>
    </source>
</evidence>
<gene>
    <name evidence="1" type="ORF">AWZ03_014815</name>
</gene>
<dbReference type="OMA" id="LTVEIMI"/>
<comment type="caution">
    <text evidence="1">The sequence shown here is derived from an EMBL/GenBank/DDBJ whole genome shotgun (WGS) entry which is preliminary data.</text>
</comment>
<name>A0A484ARR4_DRONA</name>
<evidence type="ECO:0000313" key="2">
    <source>
        <dbReference type="Proteomes" id="UP000295192"/>
    </source>
</evidence>
<reference evidence="1 2" key="1">
    <citation type="journal article" date="2019" name="J. Hered.">
        <title>An Improved Genome Assembly for Drosophila navojoa, the Basal Species in the mojavensis Cluster.</title>
        <authorList>
            <person name="Vanderlinde T."/>
            <person name="Dupim E.G."/>
            <person name="Nazario-Yepiz N.O."/>
            <person name="Carvalho A.B."/>
        </authorList>
    </citation>
    <scope>NUCLEOTIDE SEQUENCE [LARGE SCALE GENOMIC DNA]</scope>
    <source>
        <strain evidence="1">Navoj_Jal97</strain>
        <tissue evidence="1">Whole organism</tissue>
    </source>
</reference>
<protein>
    <submittedName>
        <fullName evidence="1">Uncharacterized protein</fullName>
    </submittedName>
</protein>
<accession>A0A484ARR4</accession>
<organism evidence="1 2">
    <name type="scientific">Drosophila navojoa</name>
    <name type="common">Fruit fly</name>
    <dbReference type="NCBI Taxonomy" id="7232"/>
    <lineage>
        <taxon>Eukaryota</taxon>
        <taxon>Metazoa</taxon>
        <taxon>Ecdysozoa</taxon>
        <taxon>Arthropoda</taxon>
        <taxon>Hexapoda</taxon>
        <taxon>Insecta</taxon>
        <taxon>Pterygota</taxon>
        <taxon>Neoptera</taxon>
        <taxon>Endopterygota</taxon>
        <taxon>Diptera</taxon>
        <taxon>Brachycera</taxon>
        <taxon>Muscomorpha</taxon>
        <taxon>Ephydroidea</taxon>
        <taxon>Drosophilidae</taxon>
        <taxon>Drosophila</taxon>
    </lineage>
</organism>
<keyword evidence="2" id="KW-1185">Reference proteome</keyword>
<sequence>MWRSILSRIFPCWNWQKPEPLVRAQSVAATLTVEIMIEAAPEEQLQSIAVPLDALPSIDSEPSRQAIWRKLM</sequence>
<dbReference type="EMBL" id="LSRL02002015">
    <property type="protein sequence ID" value="TDG38762.1"/>
    <property type="molecule type" value="Genomic_DNA"/>
</dbReference>
<dbReference type="AlphaFoldDB" id="A0A484ARR4"/>
<proteinExistence type="predicted"/>